<protein>
    <submittedName>
        <fullName evidence="1">Uncharacterized protein</fullName>
    </submittedName>
</protein>
<dbReference type="Proteomes" id="UP000824890">
    <property type="component" value="Unassembled WGS sequence"/>
</dbReference>
<keyword evidence="2" id="KW-1185">Reference proteome</keyword>
<evidence type="ECO:0000313" key="1">
    <source>
        <dbReference type="EMBL" id="KAH0894552.1"/>
    </source>
</evidence>
<evidence type="ECO:0000313" key="2">
    <source>
        <dbReference type="Proteomes" id="UP000824890"/>
    </source>
</evidence>
<feature type="non-terminal residue" evidence="1">
    <location>
        <position position="1"/>
    </location>
</feature>
<accession>A0ABQ8APU5</accession>
<organism evidence="1 2">
    <name type="scientific">Brassica napus</name>
    <name type="common">Rape</name>
    <dbReference type="NCBI Taxonomy" id="3708"/>
    <lineage>
        <taxon>Eukaryota</taxon>
        <taxon>Viridiplantae</taxon>
        <taxon>Streptophyta</taxon>
        <taxon>Embryophyta</taxon>
        <taxon>Tracheophyta</taxon>
        <taxon>Spermatophyta</taxon>
        <taxon>Magnoliopsida</taxon>
        <taxon>eudicotyledons</taxon>
        <taxon>Gunneridae</taxon>
        <taxon>Pentapetalae</taxon>
        <taxon>rosids</taxon>
        <taxon>malvids</taxon>
        <taxon>Brassicales</taxon>
        <taxon>Brassicaceae</taxon>
        <taxon>Brassiceae</taxon>
        <taxon>Brassica</taxon>
    </lineage>
</organism>
<comment type="caution">
    <text evidence="1">The sequence shown here is derived from an EMBL/GenBank/DDBJ whole genome shotgun (WGS) entry which is preliminary data.</text>
</comment>
<gene>
    <name evidence="1" type="ORF">HID58_056981</name>
</gene>
<proteinExistence type="predicted"/>
<dbReference type="EMBL" id="JAGKQM010000013">
    <property type="protein sequence ID" value="KAH0894552.1"/>
    <property type="molecule type" value="Genomic_DNA"/>
</dbReference>
<sequence>SGVALFRSGSFGRLELLEDDLSFCRVRPLLLLQTLRLVISVPAGASWASRWVGVLGFTIHVRFVLSIGLRFLCWFSKNFWLLVERWFCRSFPVPNGDTDLKILCSFQATAVDKKGASLKDPMSQVRSHRYHAYLATLVLNGLTSLSEKRHPVMAYSYMDVALWIFCSPCNYFSLLRSCDLI</sequence>
<reference evidence="1 2" key="1">
    <citation type="submission" date="2021-05" db="EMBL/GenBank/DDBJ databases">
        <title>Genome Assembly of Synthetic Allotetraploid Brassica napus Reveals Homoeologous Exchanges between Subgenomes.</title>
        <authorList>
            <person name="Davis J.T."/>
        </authorList>
    </citation>
    <scope>NUCLEOTIDE SEQUENCE [LARGE SCALE GENOMIC DNA]</scope>
    <source>
        <strain evidence="2">cv. Da-Ae</strain>
        <tissue evidence="1">Seedling</tissue>
    </source>
</reference>
<name>A0ABQ8APU5_BRANA</name>